<keyword evidence="3" id="KW-1185">Reference proteome</keyword>
<protein>
    <recommendedName>
        <fullName evidence="1">AbiEi antitoxin N-terminal domain-containing protein</fullName>
    </recommendedName>
</protein>
<gene>
    <name evidence="2" type="ORF">AVL62_10265</name>
</gene>
<dbReference type="AlphaFoldDB" id="A0A0W8IEB6"/>
<sequence length="343" mass="38220">MATLTDLPLTPFRYADALGLGLSRQQLRHLVGSGRVVRLRRGWYAAAGVALPDGERWELTRRHHLQRLGEALLDHPGCVASHASGGVVHDLPLVISPHADVELVRVEDAPSSRRLPGVTIHHTDTIDVPVTTVDGMRTTTIAQTCADILRTRRLPHALAMLDEAVRASTVTPREVRAVLDTQRRWVGRPRALQVIDLLDGRRESWGEAYSAGVIHLAELPQPIPQVELYDEEFRFVARLDGLLDHEQVATECDGQGKYRLGATAETGEQVARSVLAAEAVRQGRIERLGLEVARWMTEEAMHTPEVVAQRINAARSRALSRPFTGWVRWEGEFRRLPLLPRAE</sequence>
<reference evidence="2 3" key="1">
    <citation type="submission" date="2015-12" db="EMBL/GenBank/DDBJ databases">
        <title>Serinicoccus chungangenesis strain CD08_5 genome sequencing and assembly.</title>
        <authorList>
            <person name="Chander A.M."/>
            <person name="Kaur G."/>
            <person name="Nair G.R."/>
            <person name="Dhawan D.K."/>
            <person name="Kochhar R.K."/>
            <person name="Mayilraj S."/>
            <person name="Bhadada S.K."/>
        </authorList>
    </citation>
    <scope>NUCLEOTIDE SEQUENCE [LARGE SCALE GENOMIC DNA]</scope>
    <source>
        <strain evidence="2 3">CD08_5</strain>
    </source>
</reference>
<name>A0A0W8IEB6_9MICO</name>
<comment type="caution">
    <text evidence="2">The sequence shown here is derived from an EMBL/GenBank/DDBJ whole genome shotgun (WGS) entry which is preliminary data.</text>
</comment>
<evidence type="ECO:0000313" key="2">
    <source>
        <dbReference type="EMBL" id="KUG58301.1"/>
    </source>
</evidence>
<organism evidence="2 3">
    <name type="scientific">Serinicoccus chungangensis</name>
    <dbReference type="NCBI Taxonomy" id="767452"/>
    <lineage>
        <taxon>Bacteria</taxon>
        <taxon>Bacillati</taxon>
        <taxon>Actinomycetota</taxon>
        <taxon>Actinomycetes</taxon>
        <taxon>Micrococcales</taxon>
        <taxon>Ornithinimicrobiaceae</taxon>
        <taxon>Serinicoccus</taxon>
    </lineage>
</organism>
<dbReference type="OrthoDB" id="5517693at2"/>
<dbReference type="EMBL" id="LQBL01000003">
    <property type="protein sequence ID" value="KUG58301.1"/>
    <property type="molecule type" value="Genomic_DNA"/>
</dbReference>
<evidence type="ECO:0000313" key="3">
    <source>
        <dbReference type="Proteomes" id="UP000054837"/>
    </source>
</evidence>
<accession>A0A0W8IEB6</accession>
<dbReference type="Pfam" id="PF13338">
    <property type="entry name" value="AbiEi_4"/>
    <property type="match status" value="1"/>
</dbReference>
<evidence type="ECO:0000259" key="1">
    <source>
        <dbReference type="Pfam" id="PF13338"/>
    </source>
</evidence>
<proteinExistence type="predicted"/>
<feature type="domain" description="AbiEi antitoxin N-terminal" evidence="1">
    <location>
        <begin position="12"/>
        <end position="45"/>
    </location>
</feature>
<dbReference type="InterPro" id="IPR025159">
    <property type="entry name" value="AbiEi_N"/>
</dbReference>
<dbReference type="Proteomes" id="UP000054837">
    <property type="component" value="Unassembled WGS sequence"/>
</dbReference>
<dbReference type="RefSeq" id="WP_058889978.1">
    <property type="nucleotide sequence ID" value="NZ_LQBL01000003.1"/>
</dbReference>
<dbReference type="STRING" id="767452.AVL62_10265"/>